<accession>M9LYW3</accession>
<evidence type="ECO:0000313" key="2">
    <source>
        <dbReference type="EMBL" id="GAC72400.1"/>
    </source>
</evidence>
<name>M9LYW3_PSEA3</name>
<organism evidence="2 3">
    <name type="scientific">Pseudozyma antarctica (strain T-34)</name>
    <name type="common">Yeast</name>
    <name type="synonym">Candida antarctica</name>
    <dbReference type="NCBI Taxonomy" id="1151754"/>
    <lineage>
        <taxon>Eukaryota</taxon>
        <taxon>Fungi</taxon>
        <taxon>Dikarya</taxon>
        <taxon>Basidiomycota</taxon>
        <taxon>Ustilaginomycotina</taxon>
        <taxon>Ustilaginomycetes</taxon>
        <taxon>Ustilaginales</taxon>
        <taxon>Ustilaginaceae</taxon>
        <taxon>Moesziomyces</taxon>
    </lineage>
</organism>
<gene>
    <name evidence="2" type="ORF">PANT_7c00084</name>
</gene>
<dbReference type="Proteomes" id="UP000011976">
    <property type="component" value="Unassembled WGS sequence"/>
</dbReference>
<dbReference type="AlphaFoldDB" id="M9LYW3"/>
<feature type="region of interest" description="Disordered" evidence="1">
    <location>
        <begin position="36"/>
        <end position="56"/>
    </location>
</feature>
<reference evidence="3" key="1">
    <citation type="journal article" date="2013" name="Genome Announc.">
        <title>Genome sequence of the basidiomycetous yeast Pseudozyma antarctica T-34, a producer of the glycolipid biosurfactants mannosylerythritol lipids.</title>
        <authorList>
            <person name="Morita T."/>
            <person name="Koike H."/>
            <person name="Koyama Y."/>
            <person name="Hagiwara H."/>
            <person name="Ito E."/>
            <person name="Fukuoka T."/>
            <person name="Imura T."/>
            <person name="Machida M."/>
            <person name="Kitamoto D."/>
        </authorList>
    </citation>
    <scope>NUCLEOTIDE SEQUENCE [LARGE SCALE GENOMIC DNA]</scope>
    <source>
        <strain evidence="3">T-34</strain>
    </source>
</reference>
<evidence type="ECO:0000256" key="1">
    <source>
        <dbReference type="SAM" id="MobiDB-lite"/>
    </source>
</evidence>
<dbReference type="EMBL" id="DF196773">
    <property type="protein sequence ID" value="GAC72400.1"/>
    <property type="molecule type" value="Genomic_DNA"/>
</dbReference>
<proteinExistence type="predicted"/>
<evidence type="ECO:0000313" key="3">
    <source>
        <dbReference type="Proteomes" id="UP000011976"/>
    </source>
</evidence>
<protein>
    <submittedName>
        <fullName evidence="2">Uncharacterized protein</fullName>
    </submittedName>
</protein>
<sequence>MSGCIGRVRPALQDSVKWRDHAKLDSRPFYPMLKDRSTRTLSCRPQKKNTSAERDRAPLFDRASIGLDWLANLSKNGVGVGDDISVGAAPSRAFASLASPIRCCPTQKAPSSPSPVLHKAPRERARSAFELAANPPLFVLLSAGPVAHTRDAFDRDDGDGLQLGSGVISVVLASRPRSAALALPPCATRPLPFPTSCEFPFATLAGSTSRAAHAAASQTSGNWLRSATALSQFACTPAESLTSTNPSALDHPNPTTATPLLLALSRSAPAHVDIGDAIGTKEQRAAPADAMPS</sequence>